<evidence type="ECO:0000256" key="2">
    <source>
        <dbReference type="ARBA" id="ARBA00001947"/>
    </source>
</evidence>
<keyword evidence="11" id="KW-0862">Zinc</keyword>
<evidence type="ECO:0000256" key="8">
    <source>
        <dbReference type="ARBA" id="ARBA00022729"/>
    </source>
</evidence>
<dbReference type="InterPro" id="IPR050855">
    <property type="entry name" value="NDM-1-like"/>
</dbReference>
<name>A0ABT6FU64_9FLAO</name>
<dbReference type="CDD" id="cd16302">
    <property type="entry name" value="CcrA-like_MBL-B1"/>
    <property type="match status" value="1"/>
</dbReference>
<comment type="subunit">
    <text evidence="5">Monomer.</text>
</comment>
<evidence type="ECO:0000256" key="6">
    <source>
        <dbReference type="ARBA" id="ARBA00012865"/>
    </source>
</evidence>
<dbReference type="SUPFAM" id="SSF56281">
    <property type="entry name" value="Metallo-hydrolase/oxidoreductase"/>
    <property type="match status" value="1"/>
</dbReference>
<evidence type="ECO:0000313" key="14">
    <source>
        <dbReference type="EMBL" id="MDG3586802.1"/>
    </source>
</evidence>
<evidence type="ECO:0000256" key="9">
    <source>
        <dbReference type="ARBA" id="ARBA00022764"/>
    </source>
</evidence>
<comment type="catalytic activity">
    <reaction evidence="1">
        <text>a beta-lactam + H2O = a substituted beta-amino acid</text>
        <dbReference type="Rhea" id="RHEA:20401"/>
        <dbReference type="ChEBI" id="CHEBI:15377"/>
        <dbReference type="ChEBI" id="CHEBI:35627"/>
        <dbReference type="ChEBI" id="CHEBI:140347"/>
        <dbReference type="EC" id="3.5.2.6"/>
    </reaction>
</comment>
<evidence type="ECO:0000256" key="12">
    <source>
        <dbReference type="ARBA" id="ARBA00023251"/>
    </source>
</evidence>
<dbReference type="InterPro" id="IPR001018">
    <property type="entry name" value="Beta-lactamase_class-B_CS"/>
</dbReference>
<dbReference type="InterPro" id="IPR036866">
    <property type="entry name" value="RibonucZ/Hydroxyglut_hydro"/>
</dbReference>
<dbReference type="Gene3D" id="3.60.15.10">
    <property type="entry name" value="Ribonuclease Z/Hydroxyacylglutathione hydrolase-like"/>
    <property type="match status" value="1"/>
</dbReference>
<dbReference type="NCBIfam" id="NF033088">
    <property type="entry name" value="bla_subclass_B1"/>
    <property type="match status" value="1"/>
</dbReference>
<comment type="subcellular location">
    <subcellularLocation>
        <location evidence="3">Periplasm</location>
    </subcellularLocation>
</comment>
<dbReference type="PANTHER" id="PTHR42951">
    <property type="entry name" value="METALLO-BETA-LACTAMASE DOMAIN-CONTAINING"/>
    <property type="match status" value="1"/>
</dbReference>
<dbReference type="EC" id="3.5.2.6" evidence="6"/>
<evidence type="ECO:0000256" key="1">
    <source>
        <dbReference type="ARBA" id="ARBA00001526"/>
    </source>
</evidence>
<proteinExistence type="inferred from homology"/>
<keyword evidence="7" id="KW-0479">Metal-binding</keyword>
<dbReference type="PROSITE" id="PS00744">
    <property type="entry name" value="BETA_LACTAMASE_B_2"/>
    <property type="match status" value="1"/>
</dbReference>
<gene>
    <name evidence="14" type="primary">bla</name>
    <name evidence="14" type="ORF">OSR52_13075</name>
</gene>
<dbReference type="InterPro" id="IPR058199">
    <property type="entry name" value="BlaB//VIM/IMP-1"/>
</dbReference>
<dbReference type="Pfam" id="PF00753">
    <property type="entry name" value="Lactamase_B"/>
    <property type="match status" value="1"/>
</dbReference>
<protein>
    <recommendedName>
        <fullName evidence="6">beta-lactamase</fullName>
        <ecNumber evidence="6">3.5.2.6</ecNumber>
    </recommendedName>
</protein>
<evidence type="ECO:0000256" key="7">
    <source>
        <dbReference type="ARBA" id="ARBA00022723"/>
    </source>
</evidence>
<keyword evidence="8" id="KW-0732">Signal</keyword>
<keyword evidence="12" id="KW-0046">Antibiotic resistance</keyword>
<organism evidence="14 15">
    <name type="scientific">Galbibacter pacificus</name>
    <dbReference type="NCBI Taxonomy" id="2996052"/>
    <lineage>
        <taxon>Bacteria</taxon>
        <taxon>Pseudomonadati</taxon>
        <taxon>Bacteroidota</taxon>
        <taxon>Flavobacteriia</taxon>
        <taxon>Flavobacteriales</taxon>
        <taxon>Flavobacteriaceae</taxon>
        <taxon>Galbibacter</taxon>
    </lineage>
</organism>
<evidence type="ECO:0000256" key="3">
    <source>
        <dbReference type="ARBA" id="ARBA00004418"/>
    </source>
</evidence>
<accession>A0ABT6FU64</accession>
<dbReference type="EMBL" id="JAPMUA010000004">
    <property type="protein sequence ID" value="MDG3586802.1"/>
    <property type="molecule type" value="Genomic_DNA"/>
</dbReference>
<comment type="caution">
    <text evidence="14">The sequence shown here is derived from an EMBL/GenBank/DDBJ whole genome shotgun (WGS) entry which is preliminary data.</text>
</comment>
<dbReference type="GO" id="GO:0008800">
    <property type="term" value="F:beta-lactamase activity"/>
    <property type="evidence" value="ECO:0007669"/>
    <property type="project" value="UniProtKB-EC"/>
</dbReference>
<keyword evidence="9" id="KW-0574">Periplasm</keyword>
<evidence type="ECO:0000313" key="15">
    <source>
        <dbReference type="Proteomes" id="UP001153642"/>
    </source>
</evidence>
<comment type="cofactor">
    <cofactor evidence="2">
        <name>Zn(2+)</name>
        <dbReference type="ChEBI" id="CHEBI:29105"/>
    </cofactor>
</comment>
<dbReference type="PANTHER" id="PTHR42951:SF4">
    <property type="entry name" value="ACYL-COENZYME A THIOESTERASE MBLAC2"/>
    <property type="match status" value="1"/>
</dbReference>
<evidence type="ECO:0000256" key="11">
    <source>
        <dbReference type="ARBA" id="ARBA00022833"/>
    </source>
</evidence>
<dbReference type="Proteomes" id="UP001153642">
    <property type="component" value="Unassembled WGS sequence"/>
</dbReference>
<dbReference type="SMART" id="SM00849">
    <property type="entry name" value="Lactamase_B"/>
    <property type="match status" value="1"/>
</dbReference>
<sequence length="248" mass="27918">MKYILVHYLFIGLCLLSCKNSLKSVDTAVYESDNLIVNKISNQTYEHISYLNTKEFGRVPSNGMFVVNEGEVVIFDTPVNNESSLELIEFITKNLKSNITAVIPTHFHEDCVGGLKAFADYGISIYASNKTLELLKEKRNKLYESINGFNDTLVLNLGKEEIYTKYFGEGHTIDNVIGYFPKDNVVFGGCLIKEIGANKGNLEDANTNDWSKTVEKIKTRYPDVKIVIPGHGNRGGAELFDYTMKLFK</sequence>
<dbReference type="RefSeq" id="WP_277900521.1">
    <property type="nucleotide sequence ID" value="NZ_JAPMUA010000004.1"/>
</dbReference>
<keyword evidence="15" id="KW-1185">Reference proteome</keyword>
<reference evidence="14" key="1">
    <citation type="submission" date="2022-11" db="EMBL/GenBank/DDBJ databases">
        <title>High-quality draft genome sequence of Galbibacter sp. strain CMA-7.</title>
        <authorList>
            <person name="Wei L."/>
            <person name="Dong C."/>
            <person name="Shao Z."/>
        </authorList>
    </citation>
    <scope>NUCLEOTIDE SEQUENCE</scope>
    <source>
        <strain evidence="14">CMA-7</strain>
    </source>
</reference>
<evidence type="ECO:0000256" key="10">
    <source>
        <dbReference type="ARBA" id="ARBA00022801"/>
    </source>
</evidence>
<evidence type="ECO:0000259" key="13">
    <source>
        <dbReference type="SMART" id="SM00849"/>
    </source>
</evidence>
<evidence type="ECO:0000256" key="4">
    <source>
        <dbReference type="ARBA" id="ARBA00005250"/>
    </source>
</evidence>
<evidence type="ECO:0000256" key="5">
    <source>
        <dbReference type="ARBA" id="ARBA00011245"/>
    </source>
</evidence>
<dbReference type="InterPro" id="IPR001279">
    <property type="entry name" value="Metallo-B-lactamas"/>
</dbReference>
<comment type="similarity">
    <text evidence="4">Belongs to the metallo-beta-lactamase superfamily. Class-B beta-lactamase family.</text>
</comment>
<keyword evidence="10 14" id="KW-0378">Hydrolase</keyword>
<feature type="domain" description="Metallo-beta-lactamase" evidence="13">
    <location>
        <begin position="60"/>
        <end position="231"/>
    </location>
</feature>